<comment type="caution">
    <text evidence="2">The sequence shown here is derived from an EMBL/GenBank/DDBJ whole genome shotgun (WGS) entry which is preliminary data.</text>
</comment>
<evidence type="ECO:0000313" key="2">
    <source>
        <dbReference type="EMBL" id="RNG13019.1"/>
    </source>
</evidence>
<protein>
    <submittedName>
        <fullName evidence="2">Uncharacterized protein</fullName>
    </submittedName>
</protein>
<dbReference type="Proteomes" id="UP000275401">
    <property type="component" value="Unassembled WGS sequence"/>
</dbReference>
<keyword evidence="3" id="KW-1185">Reference proteome</keyword>
<evidence type="ECO:0000313" key="3">
    <source>
        <dbReference type="Proteomes" id="UP000275401"/>
    </source>
</evidence>
<feature type="region of interest" description="Disordered" evidence="1">
    <location>
        <begin position="1"/>
        <end position="31"/>
    </location>
</feature>
<sequence>MPTHTQPDSITTVTAGCSHPGGPARPSTGRGGSYTVTAFVNVDPDCYDGYQEGHMVAEVTTSAGAPLCLVFDTGTVDRAQEAALVAYDVGNRQGSDDRGQYWPADVRSLSKGDVLAVTSPEGTTTYLSVDSLGCSEIPRPSAYTVLASVPSATCRRAFQWQPDDPTATGPLIGALLCDNADFRHPSGPGDTINLLLHTRGADLLARPGDWLVRAYGAIWHVISADTLATRRISAPATPARARGPRDR</sequence>
<dbReference type="AlphaFoldDB" id="A0A3M8V7K2"/>
<gene>
    <name evidence="2" type="ORF">EEJ42_31745</name>
</gene>
<evidence type="ECO:0000256" key="1">
    <source>
        <dbReference type="SAM" id="MobiDB-lite"/>
    </source>
</evidence>
<name>A0A3M8V7K2_9ACTN</name>
<feature type="compositionally biased region" description="Polar residues" evidence="1">
    <location>
        <begin position="1"/>
        <end position="15"/>
    </location>
</feature>
<organism evidence="2 3">
    <name type="scientific">Streptomyces botrytidirepellens</name>
    <dbReference type="NCBI Taxonomy" id="2486417"/>
    <lineage>
        <taxon>Bacteria</taxon>
        <taxon>Bacillati</taxon>
        <taxon>Actinomycetota</taxon>
        <taxon>Actinomycetes</taxon>
        <taxon>Kitasatosporales</taxon>
        <taxon>Streptomycetaceae</taxon>
        <taxon>Streptomyces</taxon>
    </lineage>
</organism>
<proteinExistence type="predicted"/>
<dbReference type="RefSeq" id="WP_123105331.1">
    <property type="nucleotide sequence ID" value="NZ_RIBZ01000478.1"/>
</dbReference>
<dbReference type="EMBL" id="RIBZ01000478">
    <property type="protein sequence ID" value="RNG13019.1"/>
    <property type="molecule type" value="Genomic_DNA"/>
</dbReference>
<reference evidence="2 3" key="1">
    <citation type="submission" date="2018-11" db="EMBL/GenBank/DDBJ databases">
        <title>The Potential of Streptomyces as Biocontrol Agents against the Tomato grey mould, Botrytis cinerea (Gray mold) Frontiers in Microbiology.</title>
        <authorList>
            <person name="Li D."/>
        </authorList>
    </citation>
    <scope>NUCLEOTIDE SEQUENCE [LARGE SCALE GENOMIC DNA]</scope>
    <source>
        <strain evidence="2 3">NEAU-LD23</strain>
    </source>
</reference>
<accession>A0A3M8V7K2</accession>